<dbReference type="Gene3D" id="3.40.50.2000">
    <property type="entry name" value="Glycogen Phosphorylase B"/>
    <property type="match status" value="1"/>
</dbReference>
<dbReference type="SUPFAM" id="SSF48452">
    <property type="entry name" value="TPR-like"/>
    <property type="match status" value="1"/>
</dbReference>
<evidence type="ECO:0000256" key="2">
    <source>
        <dbReference type="ARBA" id="ARBA00005386"/>
    </source>
</evidence>
<keyword evidence="12" id="KW-1185">Reference proteome</keyword>
<proteinExistence type="inferred from homology"/>
<dbReference type="InterPro" id="IPR029489">
    <property type="entry name" value="OGT/SEC/SPY_C"/>
</dbReference>
<dbReference type="InterPro" id="IPR019734">
    <property type="entry name" value="TPR_rpt"/>
</dbReference>
<organism evidence="11 12">
    <name type="scientific">Pythium insidiosum</name>
    <name type="common">Pythiosis disease agent</name>
    <dbReference type="NCBI Taxonomy" id="114742"/>
    <lineage>
        <taxon>Eukaryota</taxon>
        <taxon>Sar</taxon>
        <taxon>Stramenopiles</taxon>
        <taxon>Oomycota</taxon>
        <taxon>Peronosporomycetes</taxon>
        <taxon>Pythiales</taxon>
        <taxon>Pythiaceae</taxon>
        <taxon>Pythium</taxon>
    </lineage>
</organism>
<evidence type="ECO:0000256" key="3">
    <source>
        <dbReference type="ARBA" id="ARBA00011970"/>
    </source>
</evidence>
<keyword evidence="6" id="KW-0677">Repeat</keyword>
<feature type="region of interest" description="Disordered" evidence="9">
    <location>
        <begin position="708"/>
        <end position="730"/>
    </location>
</feature>
<evidence type="ECO:0000256" key="5">
    <source>
        <dbReference type="ARBA" id="ARBA00022679"/>
    </source>
</evidence>
<evidence type="ECO:0000313" key="11">
    <source>
        <dbReference type="EMBL" id="KAJ0394827.1"/>
    </source>
</evidence>
<dbReference type="SMART" id="SM00028">
    <property type="entry name" value="TPR"/>
    <property type="match status" value="1"/>
</dbReference>
<comment type="pathway">
    <text evidence="1">Protein modification; protein glycosylation.</text>
</comment>
<feature type="compositionally biased region" description="Acidic residues" evidence="9">
    <location>
        <begin position="632"/>
        <end position="667"/>
    </location>
</feature>
<evidence type="ECO:0000256" key="8">
    <source>
        <dbReference type="PROSITE-ProRule" id="PRU00339"/>
    </source>
</evidence>
<evidence type="ECO:0000313" key="12">
    <source>
        <dbReference type="Proteomes" id="UP001209570"/>
    </source>
</evidence>
<keyword evidence="5" id="KW-0808">Transferase</keyword>
<dbReference type="InterPro" id="IPR011990">
    <property type="entry name" value="TPR-like_helical_dom_sf"/>
</dbReference>
<evidence type="ECO:0000256" key="9">
    <source>
        <dbReference type="SAM" id="MobiDB-lite"/>
    </source>
</evidence>
<dbReference type="EMBL" id="JAKCXM010000381">
    <property type="protein sequence ID" value="KAJ0394827.1"/>
    <property type="molecule type" value="Genomic_DNA"/>
</dbReference>
<feature type="region of interest" description="Disordered" evidence="9">
    <location>
        <begin position="623"/>
        <end position="678"/>
    </location>
</feature>
<dbReference type="EC" id="2.4.1.255" evidence="3"/>
<dbReference type="Pfam" id="PF13844">
    <property type="entry name" value="Glyco_transf_41"/>
    <property type="match status" value="2"/>
</dbReference>
<evidence type="ECO:0000259" key="10">
    <source>
        <dbReference type="Pfam" id="PF13844"/>
    </source>
</evidence>
<evidence type="ECO:0000256" key="1">
    <source>
        <dbReference type="ARBA" id="ARBA00004922"/>
    </source>
</evidence>
<dbReference type="PANTHER" id="PTHR44998">
    <property type="match status" value="1"/>
</dbReference>
<dbReference type="Proteomes" id="UP001209570">
    <property type="component" value="Unassembled WGS sequence"/>
</dbReference>
<accession>A0AAD5Q3R1</accession>
<feature type="repeat" description="TPR" evidence="8">
    <location>
        <begin position="127"/>
        <end position="160"/>
    </location>
</feature>
<dbReference type="Gene3D" id="3.40.50.11380">
    <property type="match status" value="1"/>
</dbReference>
<name>A0AAD5Q3R1_PYTIN</name>
<feature type="domain" description="O-GlcNAc transferase C-terminal" evidence="10">
    <location>
        <begin position="471"/>
        <end position="584"/>
    </location>
</feature>
<evidence type="ECO:0000256" key="7">
    <source>
        <dbReference type="ARBA" id="ARBA00022803"/>
    </source>
</evidence>
<reference evidence="11" key="1">
    <citation type="submission" date="2021-12" db="EMBL/GenBank/DDBJ databases">
        <title>Prjna785345.</title>
        <authorList>
            <person name="Rujirawat T."/>
            <person name="Krajaejun T."/>
        </authorList>
    </citation>
    <scope>NUCLEOTIDE SEQUENCE</scope>
    <source>
        <strain evidence="11">Pi057C3</strain>
    </source>
</reference>
<comment type="similarity">
    <text evidence="2">Belongs to the glycosyltransferase 41 family. O-GlcNAc transferase subfamily.</text>
</comment>
<dbReference type="GO" id="GO:0097363">
    <property type="term" value="F:protein O-acetylglucosaminyltransferase activity"/>
    <property type="evidence" value="ECO:0007669"/>
    <property type="project" value="UniProtKB-EC"/>
</dbReference>
<feature type="domain" description="O-GlcNAc transferase C-terminal" evidence="10">
    <location>
        <begin position="257"/>
        <end position="434"/>
    </location>
</feature>
<comment type="caution">
    <text evidence="11">The sequence shown here is derived from an EMBL/GenBank/DDBJ whole genome shotgun (WGS) entry which is preliminary data.</text>
</comment>
<dbReference type="PANTHER" id="PTHR44998:SF1">
    <property type="entry name" value="UDP-N-ACETYLGLUCOSAMINE--PEPTIDE N-ACETYLGLUCOSAMINYLTRANSFERASE 110 KDA SUBUNIT"/>
    <property type="match status" value="1"/>
</dbReference>
<dbReference type="AlphaFoldDB" id="A0AAD5Q3R1"/>
<evidence type="ECO:0000256" key="4">
    <source>
        <dbReference type="ARBA" id="ARBA00022676"/>
    </source>
</evidence>
<keyword evidence="4" id="KW-0328">Glycosyltransferase</keyword>
<dbReference type="Gene3D" id="1.25.40.10">
    <property type="entry name" value="Tetratricopeptide repeat domain"/>
    <property type="match status" value="1"/>
</dbReference>
<dbReference type="PROSITE" id="PS50005">
    <property type="entry name" value="TPR"/>
    <property type="match status" value="1"/>
</dbReference>
<evidence type="ECO:0000256" key="6">
    <source>
        <dbReference type="ARBA" id="ARBA00022737"/>
    </source>
</evidence>
<keyword evidence="7 8" id="KW-0802">TPR repeat</keyword>
<dbReference type="PROSITE" id="PS50293">
    <property type="entry name" value="TPR_REGION"/>
    <property type="match status" value="1"/>
</dbReference>
<protein>
    <recommendedName>
        <fullName evidence="3">protein O-GlcNAc transferase</fullName>
        <ecNumber evidence="3">2.4.1.255</ecNumber>
    </recommendedName>
</protein>
<sequence>MNSAETTPSPCHFDWSAAIDLIDTRPADMTRWTLRRCVASVAAALVAAALSAGSSASSYSALSAREVNALLNGLYVGGRMNELAQTASQVNALLNGLYVGGRMNELAQTASQVIDENPRAVQDLRYPSAFQFLGVAQYALGDLVEATRTFERAVRVNPDDVMSWIHLGDCYLFQLQLAKSASALEVAVVQKGARAQLHRLFKARNWMADWRDRDDHLAEIEAALVDAMVLGDDAKRTAAYPGGMNALDFVELPAPLLRVGFVSSDFGVHPVATLLRGMLEMLSSPSRPRPTRVFCFALTNATSWWKRNITRTVERMVSLSGKDPREAAAVIRRHRDPREAAAVIRRHRVHVLIDLNGHTLHSGLPIFRHRPAPVQIAFLGYPMTTGDAAIDWIVTDAVSTPVETSDAFFTEKLLVLPTHYIVNDHLQMFGHTLQDARPTLVTLLQTPSPRTPLVTRQLAFLKSLGDGVVRAADLVLDTSLKNGHTTLLDALCAGVPVLTLEGTRMSNRAGSSMLHSLDLRAATTVHSFKEYVDVAVQLATTMLDARRQRVDTTADRRVLLRRLRETLEQRRLSYPLFDTERYTARFHSTLETALGLATMGRKTRRLHALVAVGKHEEVVSPRSFPVLSALHDDEDDEDEDEELTPTREDSDDESAGAADDDDDDDLDTAAVDSSEPTGAAVAPVLLHIGGQAAAKHPEWRIVDIQPGDHVDDVLPMDDLSPSYDDDSAPL</sequence>
<gene>
    <name evidence="11" type="ORF">P43SY_005886</name>
</gene>